<reference evidence="10 11" key="1">
    <citation type="journal article" date="2014" name="Genome Announc.">
        <title>Draft Genome Sequence of the Carrageenan-Degrading Bacterium Cellulophaga sp. Strain KL-A, Isolated from Decaying Marine Algae.</title>
        <authorList>
            <person name="Shan D."/>
            <person name="Ying J."/>
            <person name="Li X."/>
            <person name="Gao Z."/>
            <person name="Wei G."/>
            <person name="Shao Z."/>
        </authorList>
    </citation>
    <scope>NUCLEOTIDE SEQUENCE [LARGE SCALE GENOMIC DNA]</scope>
    <source>
        <strain evidence="10 11">KL-A</strain>
    </source>
</reference>
<evidence type="ECO:0000256" key="5">
    <source>
        <dbReference type="ARBA" id="ARBA00022989"/>
    </source>
</evidence>
<dbReference type="Proteomes" id="UP000019275">
    <property type="component" value="Unassembled WGS sequence"/>
</dbReference>
<proteinExistence type="predicted"/>
<dbReference type="NCBIfam" id="TIGR03462">
    <property type="entry name" value="CarR_dom_SF"/>
    <property type="match status" value="1"/>
</dbReference>
<dbReference type="RefSeq" id="WP_013620045.1">
    <property type="nucleotide sequence ID" value="NZ_ARZX01000009.1"/>
</dbReference>
<accession>A0ABN0RPB4</accession>
<comment type="pathway">
    <text evidence="2">Carotenoid biosynthesis.</text>
</comment>
<name>A0ABN0RPB4_9FLAO</name>
<evidence type="ECO:0000256" key="7">
    <source>
        <dbReference type="ARBA" id="ARBA00023235"/>
    </source>
</evidence>
<feature type="transmembrane region" description="Helical" evidence="8">
    <location>
        <begin position="161"/>
        <end position="186"/>
    </location>
</feature>
<dbReference type="EMBL" id="ARZX01000009">
    <property type="protein sequence ID" value="EWH13619.1"/>
    <property type="molecule type" value="Genomic_DNA"/>
</dbReference>
<keyword evidence="11" id="KW-1185">Reference proteome</keyword>
<comment type="subcellular location">
    <subcellularLocation>
        <location evidence="1">Membrane</location>
        <topology evidence="1">Multi-pass membrane protein</topology>
    </subcellularLocation>
</comment>
<organism evidence="10 11">
    <name type="scientific">Cellulophaga geojensis KL-A</name>
    <dbReference type="NCBI Taxonomy" id="1328323"/>
    <lineage>
        <taxon>Bacteria</taxon>
        <taxon>Pseudomonadati</taxon>
        <taxon>Bacteroidota</taxon>
        <taxon>Flavobacteriia</taxon>
        <taxon>Flavobacteriales</taxon>
        <taxon>Flavobacteriaceae</taxon>
        <taxon>Cellulophaga</taxon>
    </lineage>
</organism>
<keyword evidence="6 8" id="KW-0472">Membrane</keyword>
<comment type="caution">
    <text evidence="10">The sequence shown here is derived from an EMBL/GenBank/DDBJ whole genome shotgun (WGS) entry which is preliminary data.</text>
</comment>
<feature type="transmembrane region" description="Helical" evidence="8">
    <location>
        <begin position="206"/>
        <end position="223"/>
    </location>
</feature>
<evidence type="ECO:0000256" key="6">
    <source>
        <dbReference type="ARBA" id="ARBA00023136"/>
    </source>
</evidence>
<sequence length="227" mass="26585">MKPFYYLLINFACISIPFIASFYPKHAFYKKWGSFFKACIPVALFFIVWDYWFTAIGVWGFNKDYLSGIFFGELPLEEVLFFIAIPYACVFTYFAILFLIKNNPLQKIEKYITFTIIATCLITALFNLDKLYTCTTGILAVLFLVYLYYKKTNLSYHYLTYLIIIPFFLASNGLLTGSFLESPIVWYNNAENLGVRIGTIPVEDCFYGLVLIFMNIELFRYFNKQNQ</sequence>
<keyword evidence="3 8" id="KW-0812">Transmembrane</keyword>
<evidence type="ECO:0000256" key="3">
    <source>
        <dbReference type="ARBA" id="ARBA00022692"/>
    </source>
</evidence>
<evidence type="ECO:0000256" key="2">
    <source>
        <dbReference type="ARBA" id="ARBA00004829"/>
    </source>
</evidence>
<feature type="transmembrane region" description="Helical" evidence="8">
    <location>
        <begin position="111"/>
        <end position="126"/>
    </location>
</feature>
<protein>
    <submittedName>
        <fullName evidence="10">Lycopene cyclase domain-containing protein</fullName>
    </submittedName>
</protein>
<evidence type="ECO:0000313" key="10">
    <source>
        <dbReference type="EMBL" id="EWH13619.1"/>
    </source>
</evidence>
<feature type="transmembrane region" description="Helical" evidence="8">
    <location>
        <begin position="132"/>
        <end position="149"/>
    </location>
</feature>
<feature type="transmembrane region" description="Helical" evidence="8">
    <location>
        <begin position="6"/>
        <end position="23"/>
    </location>
</feature>
<evidence type="ECO:0000256" key="4">
    <source>
        <dbReference type="ARBA" id="ARBA00022746"/>
    </source>
</evidence>
<gene>
    <name evidence="10" type="ORF">KLA_08650</name>
</gene>
<feature type="transmembrane region" description="Helical" evidence="8">
    <location>
        <begin position="35"/>
        <end position="59"/>
    </location>
</feature>
<keyword evidence="5 8" id="KW-1133">Transmembrane helix</keyword>
<keyword evidence="4" id="KW-0125">Carotenoid biosynthesis</keyword>
<evidence type="ECO:0000256" key="8">
    <source>
        <dbReference type="SAM" id="Phobius"/>
    </source>
</evidence>
<dbReference type="Pfam" id="PF18916">
    <property type="entry name" value="Lycopene_cyc"/>
    <property type="match status" value="2"/>
</dbReference>
<feature type="transmembrane region" description="Helical" evidence="8">
    <location>
        <begin position="79"/>
        <end position="99"/>
    </location>
</feature>
<feature type="domain" description="Lycopene cyclase" evidence="9">
    <location>
        <begin position="5"/>
        <end position="93"/>
    </location>
</feature>
<keyword evidence="7" id="KW-0413">Isomerase</keyword>
<dbReference type="InterPro" id="IPR017825">
    <property type="entry name" value="Lycopene_cyclase_dom"/>
</dbReference>
<evidence type="ECO:0000256" key="1">
    <source>
        <dbReference type="ARBA" id="ARBA00004141"/>
    </source>
</evidence>
<evidence type="ECO:0000259" key="9">
    <source>
        <dbReference type="Pfam" id="PF18916"/>
    </source>
</evidence>
<feature type="domain" description="Lycopene cyclase" evidence="9">
    <location>
        <begin position="129"/>
        <end position="222"/>
    </location>
</feature>
<evidence type="ECO:0000313" key="11">
    <source>
        <dbReference type="Proteomes" id="UP000019275"/>
    </source>
</evidence>